<keyword evidence="18" id="KW-0464">Manganese</keyword>
<dbReference type="PRINTS" id="PR00344">
    <property type="entry name" value="BCTRLSENSOR"/>
</dbReference>
<dbReference type="GO" id="GO:0004721">
    <property type="term" value="F:phosphoprotein phosphatase activity"/>
    <property type="evidence" value="ECO:0007669"/>
    <property type="project" value="UniProtKB-KW"/>
</dbReference>
<keyword evidence="15" id="KW-0902">Two-component regulatory system</keyword>
<evidence type="ECO:0000256" key="7">
    <source>
        <dbReference type="ARBA" id="ARBA00022553"/>
    </source>
</evidence>
<dbReference type="EC" id="2.7.13.3" evidence="5"/>
<dbReference type="CDD" id="cd06225">
    <property type="entry name" value="HAMP"/>
    <property type="match status" value="1"/>
</dbReference>
<dbReference type="PANTHER" id="PTHR44936:SF9">
    <property type="entry name" value="SENSOR PROTEIN CREC"/>
    <property type="match status" value="1"/>
</dbReference>
<keyword evidence="6" id="KW-1003">Cell membrane</keyword>
<keyword evidence="11" id="KW-0378">Hydrolase</keyword>
<evidence type="ECO:0000256" key="4">
    <source>
        <dbReference type="ARBA" id="ARBA00004651"/>
    </source>
</evidence>
<feature type="domain" description="HAMP" evidence="23">
    <location>
        <begin position="215"/>
        <end position="267"/>
    </location>
</feature>
<comment type="cofactor">
    <cofactor evidence="2">
        <name>Mn(2+)</name>
        <dbReference type="ChEBI" id="CHEBI:29035"/>
    </cofactor>
</comment>
<evidence type="ECO:0000256" key="6">
    <source>
        <dbReference type="ARBA" id="ARBA00022475"/>
    </source>
</evidence>
<evidence type="ECO:0000256" key="2">
    <source>
        <dbReference type="ARBA" id="ARBA00001936"/>
    </source>
</evidence>
<dbReference type="PROSITE" id="PS50109">
    <property type="entry name" value="HIS_KIN"/>
    <property type="match status" value="1"/>
</dbReference>
<dbReference type="SMART" id="SM00387">
    <property type="entry name" value="HATPase_c"/>
    <property type="match status" value="1"/>
</dbReference>
<dbReference type="InterPro" id="IPR004358">
    <property type="entry name" value="Sig_transdc_His_kin-like_C"/>
</dbReference>
<dbReference type="GO" id="GO:0005524">
    <property type="term" value="F:ATP binding"/>
    <property type="evidence" value="ECO:0007669"/>
    <property type="project" value="UniProtKB-KW"/>
</dbReference>
<evidence type="ECO:0000313" key="24">
    <source>
        <dbReference type="EMBL" id="SEM58702.1"/>
    </source>
</evidence>
<dbReference type="Gene3D" id="3.30.565.10">
    <property type="entry name" value="Histidine kinase-like ATPase, C-terminal domain"/>
    <property type="match status" value="1"/>
</dbReference>
<dbReference type="CDD" id="cd00082">
    <property type="entry name" value="HisKA"/>
    <property type="match status" value="1"/>
</dbReference>
<keyword evidence="7" id="KW-0597">Phosphoprotein</keyword>
<keyword evidence="17" id="KW-0843">Virulence</keyword>
<dbReference type="InterPro" id="IPR003594">
    <property type="entry name" value="HATPase_dom"/>
</dbReference>
<dbReference type="InterPro" id="IPR036097">
    <property type="entry name" value="HisK_dim/P_sf"/>
</dbReference>
<reference evidence="24 25" key="1">
    <citation type="submission" date="2016-10" db="EMBL/GenBank/DDBJ databases">
        <authorList>
            <person name="de Groot N.N."/>
        </authorList>
    </citation>
    <scope>NUCLEOTIDE SEQUENCE [LARGE SCALE GENOMIC DNA]</scope>
    <source>
        <strain evidence="24 25">DSM 16213</strain>
    </source>
</reference>
<dbReference type="InterPro" id="IPR050980">
    <property type="entry name" value="2C_sensor_his_kinase"/>
</dbReference>
<keyword evidence="21" id="KW-0812">Transmembrane</keyword>
<dbReference type="PROSITE" id="PS50885">
    <property type="entry name" value="HAMP"/>
    <property type="match status" value="1"/>
</dbReference>
<evidence type="ECO:0000313" key="25">
    <source>
        <dbReference type="Proteomes" id="UP000199585"/>
    </source>
</evidence>
<dbReference type="SUPFAM" id="SSF55874">
    <property type="entry name" value="ATPase domain of HSP90 chaperone/DNA topoisomerase II/histidine kinase"/>
    <property type="match status" value="1"/>
</dbReference>
<name>A0A1H7ZJE6_9RHOB</name>
<proteinExistence type="predicted"/>
<dbReference type="SUPFAM" id="SSF47384">
    <property type="entry name" value="Homodimeric domain of signal transducing histidine kinase"/>
    <property type="match status" value="1"/>
</dbReference>
<keyword evidence="10" id="KW-0418">Kinase</keyword>
<evidence type="ECO:0000259" key="22">
    <source>
        <dbReference type="PROSITE" id="PS50109"/>
    </source>
</evidence>
<evidence type="ECO:0000256" key="16">
    <source>
        <dbReference type="ARBA" id="ARBA00023016"/>
    </source>
</evidence>
<dbReference type="PROSITE" id="PS51257">
    <property type="entry name" value="PROKAR_LIPOPROTEIN"/>
    <property type="match status" value="1"/>
</dbReference>
<comment type="subcellular location">
    <subcellularLocation>
        <location evidence="4">Cell membrane</location>
        <topology evidence="4">Multi-pass membrane protein</topology>
    </subcellularLocation>
</comment>
<evidence type="ECO:0000256" key="17">
    <source>
        <dbReference type="ARBA" id="ARBA00023026"/>
    </source>
</evidence>
<dbReference type="InterPro" id="IPR036890">
    <property type="entry name" value="HATPase_C_sf"/>
</dbReference>
<evidence type="ECO:0000256" key="14">
    <source>
        <dbReference type="ARBA" id="ARBA00022912"/>
    </source>
</evidence>
<dbReference type="PANTHER" id="PTHR44936">
    <property type="entry name" value="SENSOR PROTEIN CREC"/>
    <property type="match status" value="1"/>
</dbReference>
<dbReference type="OrthoDB" id="9809766at2"/>
<dbReference type="EMBL" id="FOCI01000002">
    <property type="protein sequence ID" value="SEM58702.1"/>
    <property type="molecule type" value="Genomic_DNA"/>
</dbReference>
<protein>
    <recommendedName>
        <fullName evidence="19">Signal transduction histidine-protein kinase/phosphatase MprB</fullName>
        <ecNumber evidence="5">2.7.13.3</ecNumber>
    </recommendedName>
    <alternativeName>
        <fullName evidence="20">Mycobacterial persistence regulator B</fullName>
    </alternativeName>
</protein>
<keyword evidence="8" id="KW-0808">Transferase</keyword>
<evidence type="ECO:0000256" key="12">
    <source>
        <dbReference type="ARBA" id="ARBA00022840"/>
    </source>
</evidence>
<keyword evidence="14" id="KW-0904">Protein phosphatase</keyword>
<evidence type="ECO:0000256" key="15">
    <source>
        <dbReference type="ARBA" id="ARBA00023012"/>
    </source>
</evidence>
<dbReference type="Gene3D" id="6.10.340.10">
    <property type="match status" value="1"/>
</dbReference>
<comment type="cofactor">
    <cofactor evidence="3">
        <name>Mg(2+)</name>
        <dbReference type="ChEBI" id="CHEBI:18420"/>
    </cofactor>
</comment>
<dbReference type="Pfam" id="PF00672">
    <property type="entry name" value="HAMP"/>
    <property type="match status" value="1"/>
</dbReference>
<dbReference type="STRING" id="245187.SAMN04488003_10215"/>
<feature type="transmembrane region" description="Helical" evidence="21">
    <location>
        <begin position="6"/>
        <end position="29"/>
    </location>
</feature>
<dbReference type="AlphaFoldDB" id="A0A1H7ZJE6"/>
<evidence type="ECO:0000259" key="23">
    <source>
        <dbReference type="PROSITE" id="PS50885"/>
    </source>
</evidence>
<keyword evidence="21" id="KW-1133">Transmembrane helix</keyword>
<keyword evidence="13" id="KW-0460">Magnesium</keyword>
<keyword evidence="21" id="KW-0472">Membrane</keyword>
<evidence type="ECO:0000256" key="3">
    <source>
        <dbReference type="ARBA" id="ARBA00001946"/>
    </source>
</evidence>
<evidence type="ECO:0000256" key="5">
    <source>
        <dbReference type="ARBA" id="ARBA00012438"/>
    </source>
</evidence>
<dbReference type="Pfam" id="PF02518">
    <property type="entry name" value="HATPase_c"/>
    <property type="match status" value="1"/>
</dbReference>
<dbReference type="SMART" id="SM00304">
    <property type="entry name" value="HAMP"/>
    <property type="match status" value="1"/>
</dbReference>
<dbReference type="InterPro" id="IPR003661">
    <property type="entry name" value="HisK_dim/P_dom"/>
</dbReference>
<dbReference type="GO" id="GO:0000155">
    <property type="term" value="F:phosphorelay sensor kinase activity"/>
    <property type="evidence" value="ECO:0007669"/>
    <property type="project" value="InterPro"/>
</dbReference>
<dbReference type="FunFam" id="1.10.287.130:FF:000001">
    <property type="entry name" value="Two-component sensor histidine kinase"/>
    <property type="match status" value="1"/>
</dbReference>
<keyword evidence="12" id="KW-0067">ATP-binding</keyword>
<dbReference type="RefSeq" id="WP_143057982.1">
    <property type="nucleotide sequence ID" value="NZ_FOCI01000002.1"/>
</dbReference>
<evidence type="ECO:0000256" key="10">
    <source>
        <dbReference type="ARBA" id="ARBA00022777"/>
    </source>
</evidence>
<accession>A0A1H7ZJE6</accession>
<keyword evidence="25" id="KW-1185">Reference proteome</keyword>
<evidence type="ECO:0000256" key="18">
    <source>
        <dbReference type="ARBA" id="ARBA00023211"/>
    </source>
</evidence>
<feature type="transmembrane region" description="Helical" evidence="21">
    <location>
        <begin position="191"/>
        <end position="213"/>
    </location>
</feature>
<evidence type="ECO:0000256" key="20">
    <source>
        <dbReference type="ARBA" id="ARBA00041776"/>
    </source>
</evidence>
<dbReference type="GO" id="GO:0005886">
    <property type="term" value="C:plasma membrane"/>
    <property type="evidence" value="ECO:0007669"/>
    <property type="project" value="UniProtKB-SubCell"/>
</dbReference>
<keyword evidence="16" id="KW-0346">Stress response</keyword>
<feature type="domain" description="Histidine kinase" evidence="22">
    <location>
        <begin position="314"/>
        <end position="554"/>
    </location>
</feature>
<keyword evidence="9" id="KW-0547">Nucleotide-binding</keyword>
<dbReference type="SMART" id="SM00388">
    <property type="entry name" value="HisKA"/>
    <property type="match status" value="1"/>
</dbReference>
<sequence>MTIRTKILFSHLIVTLAVALIACLIILILQTGAENRRQSVATYDQIRAINLIAARANDYSEQVAELFILGPDMREVIDARAALDAALTRKEDLVRAEIALITDPAERTSETAELVHLDRMRDTLAALDVAQADVMQLLNAGQRAAAVVLYIDRIEHRFDSVMGQLIDVATDRERAKVEQTAATSDMLARRVFWLAVGLVAVVALLLLANGVVLHRAILRPVAALADGADAVGRGDLDHRVPATAADELGHLGRRFNAMTTQIGDQQTLLRQTKADLERHVAHRTAELHTRSQELEAAVTRLKALDETRARFLADISHELRTPLTILRGQAEVTLRAEGTSPDRLRETLRQVVRKAAQMGRRVEDLLFLARSEAGVITVASTPVILQDVMADVLQDCDGFARAPGVTVTSHHPDAPVVVMGDHDRLRQALLIPLDNAIRLAPADSIVRLDLDVAGDAAVIRIVDQGPGFTAAESEQAFARFYQGGAGRGGGRPGGGHRGAGLGLSIARWIVDRHAGTIRIVRSSDDHDASPATPSRDAALDARGATIAITLPLERDRA</sequence>
<dbReference type="InterPro" id="IPR003660">
    <property type="entry name" value="HAMP_dom"/>
</dbReference>
<dbReference type="InterPro" id="IPR005467">
    <property type="entry name" value="His_kinase_dom"/>
</dbReference>
<comment type="catalytic activity">
    <reaction evidence="1">
        <text>ATP + protein L-histidine = ADP + protein N-phospho-L-histidine.</text>
        <dbReference type="EC" id="2.7.13.3"/>
    </reaction>
</comment>
<dbReference type="Pfam" id="PF00512">
    <property type="entry name" value="HisKA"/>
    <property type="match status" value="1"/>
</dbReference>
<evidence type="ECO:0000256" key="13">
    <source>
        <dbReference type="ARBA" id="ARBA00022842"/>
    </source>
</evidence>
<dbReference type="CDD" id="cd00075">
    <property type="entry name" value="HATPase"/>
    <property type="match status" value="1"/>
</dbReference>
<gene>
    <name evidence="24" type="ORF">SAMN04488003_10215</name>
</gene>
<dbReference type="Proteomes" id="UP000199585">
    <property type="component" value="Unassembled WGS sequence"/>
</dbReference>
<dbReference type="SUPFAM" id="SSF158472">
    <property type="entry name" value="HAMP domain-like"/>
    <property type="match status" value="1"/>
</dbReference>
<organism evidence="24 25">
    <name type="scientific">Loktanella fryxellensis</name>
    <dbReference type="NCBI Taxonomy" id="245187"/>
    <lineage>
        <taxon>Bacteria</taxon>
        <taxon>Pseudomonadati</taxon>
        <taxon>Pseudomonadota</taxon>
        <taxon>Alphaproteobacteria</taxon>
        <taxon>Rhodobacterales</taxon>
        <taxon>Roseobacteraceae</taxon>
        <taxon>Loktanella</taxon>
    </lineage>
</organism>
<evidence type="ECO:0000256" key="1">
    <source>
        <dbReference type="ARBA" id="ARBA00000085"/>
    </source>
</evidence>
<evidence type="ECO:0000256" key="9">
    <source>
        <dbReference type="ARBA" id="ARBA00022741"/>
    </source>
</evidence>
<evidence type="ECO:0000256" key="8">
    <source>
        <dbReference type="ARBA" id="ARBA00022679"/>
    </source>
</evidence>
<evidence type="ECO:0000256" key="11">
    <source>
        <dbReference type="ARBA" id="ARBA00022801"/>
    </source>
</evidence>
<evidence type="ECO:0000256" key="21">
    <source>
        <dbReference type="SAM" id="Phobius"/>
    </source>
</evidence>
<evidence type="ECO:0000256" key="19">
    <source>
        <dbReference type="ARBA" id="ARBA00040454"/>
    </source>
</evidence>
<dbReference type="Gene3D" id="1.10.287.130">
    <property type="match status" value="1"/>
</dbReference>